<dbReference type="Proteomes" id="UP001187415">
    <property type="component" value="Unassembled WGS sequence"/>
</dbReference>
<evidence type="ECO:0000313" key="3">
    <source>
        <dbReference type="Proteomes" id="UP001187415"/>
    </source>
</evidence>
<feature type="compositionally biased region" description="Basic residues" evidence="1">
    <location>
        <begin position="179"/>
        <end position="191"/>
    </location>
</feature>
<gene>
    <name evidence="2" type="ORF">Q5P01_000838</name>
</gene>
<evidence type="ECO:0000313" key="2">
    <source>
        <dbReference type="EMBL" id="KAK2813469.1"/>
    </source>
</evidence>
<accession>A0AA88IWV4</accession>
<dbReference type="AlphaFoldDB" id="A0AA88IWV4"/>
<feature type="region of interest" description="Disordered" evidence="1">
    <location>
        <begin position="151"/>
        <end position="205"/>
    </location>
</feature>
<sequence length="205" mass="22288">MLGQAQRGGERVVLFKHLVASGLGGGVVEPPEACRKPGGGMIGSPLARGVDRGGIVFDQGAVGFRLSRPARRRRRRSGAEEARARRPACLARVAGCSLRISFMRDREIGSLERTGELFGALVQFGNAPITAMVNLQWKREVLEKHVAAGAAERNRAEGNSELRPGQSTDSARSREPRPKGVRWKRPLCTRKKREEAEGARGRQSG</sequence>
<feature type="compositionally biased region" description="Basic and acidic residues" evidence="1">
    <location>
        <begin position="151"/>
        <end position="160"/>
    </location>
</feature>
<evidence type="ECO:0000256" key="1">
    <source>
        <dbReference type="SAM" id="MobiDB-lite"/>
    </source>
</evidence>
<keyword evidence="3" id="KW-1185">Reference proteome</keyword>
<reference evidence="2" key="1">
    <citation type="submission" date="2023-07" db="EMBL/GenBank/DDBJ databases">
        <title>Chromosome-level Genome Assembly of Striped Snakehead (Channa striata).</title>
        <authorList>
            <person name="Liu H."/>
        </authorList>
    </citation>
    <scope>NUCLEOTIDE SEQUENCE</scope>
    <source>
        <strain evidence="2">Gz</strain>
        <tissue evidence="2">Muscle</tissue>
    </source>
</reference>
<organism evidence="2 3">
    <name type="scientific">Channa striata</name>
    <name type="common">Snakehead murrel</name>
    <name type="synonym">Ophicephalus striatus</name>
    <dbReference type="NCBI Taxonomy" id="64152"/>
    <lineage>
        <taxon>Eukaryota</taxon>
        <taxon>Metazoa</taxon>
        <taxon>Chordata</taxon>
        <taxon>Craniata</taxon>
        <taxon>Vertebrata</taxon>
        <taxon>Euteleostomi</taxon>
        <taxon>Actinopterygii</taxon>
        <taxon>Neopterygii</taxon>
        <taxon>Teleostei</taxon>
        <taxon>Neoteleostei</taxon>
        <taxon>Acanthomorphata</taxon>
        <taxon>Anabantaria</taxon>
        <taxon>Anabantiformes</taxon>
        <taxon>Channoidei</taxon>
        <taxon>Channidae</taxon>
        <taxon>Channa</taxon>
    </lineage>
</organism>
<comment type="caution">
    <text evidence="2">The sequence shown here is derived from an EMBL/GenBank/DDBJ whole genome shotgun (WGS) entry which is preliminary data.</text>
</comment>
<protein>
    <submittedName>
        <fullName evidence="2">Uncharacterized protein</fullName>
    </submittedName>
</protein>
<name>A0AA88IWV4_CHASR</name>
<proteinExistence type="predicted"/>
<feature type="compositionally biased region" description="Basic and acidic residues" evidence="1">
    <location>
        <begin position="192"/>
        <end position="205"/>
    </location>
</feature>
<dbReference type="EMBL" id="JAUPFM010000093">
    <property type="protein sequence ID" value="KAK2813469.1"/>
    <property type="molecule type" value="Genomic_DNA"/>
</dbReference>